<evidence type="ECO:0000313" key="3">
    <source>
        <dbReference type="Proteomes" id="UP000232688"/>
    </source>
</evidence>
<dbReference type="VEuPathDB" id="FungiDB:RhiirFUN_025278"/>
<organism evidence="2 3">
    <name type="scientific">Rhizophagus irregularis</name>
    <dbReference type="NCBI Taxonomy" id="588596"/>
    <lineage>
        <taxon>Eukaryota</taxon>
        <taxon>Fungi</taxon>
        <taxon>Fungi incertae sedis</taxon>
        <taxon>Mucoromycota</taxon>
        <taxon>Glomeromycotina</taxon>
        <taxon>Glomeromycetes</taxon>
        <taxon>Glomerales</taxon>
        <taxon>Glomeraceae</taxon>
        <taxon>Rhizophagus</taxon>
    </lineage>
</organism>
<comment type="caution">
    <text evidence="2">The sequence shown here is derived from an EMBL/GenBank/DDBJ whole genome shotgun (WGS) entry which is preliminary data.</text>
</comment>
<evidence type="ECO:0000313" key="2">
    <source>
        <dbReference type="EMBL" id="PKC59704.1"/>
    </source>
</evidence>
<dbReference type="Proteomes" id="UP000232688">
    <property type="component" value="Unassembled WGS sequence"/>
</dbReference>
<evidence type="ECO:0000256" key="1">
    <source>
        <dbReference type="SAM" id="MobiDB-lite"/>
    </source>
</evidence>
<reference evidence="2 3" key="2">
    <citation type="submission" date="2017-10" db="EMBL/GenBank/DDBJ databases">
        <title>Genome analyses suggest a sexual origin of heterokaryosis in a supposedly ancient asexual fungus.</title>
        <authorList>
            <person name="Corradi N."/>
            <person name="Sedzielewska K."/>
            <person name="Noel J."/>
            <person name="Charron P."/>
            <person name="Farinelli L."/>
            <person name="Marton T."/>
            <person name="Kruger M."/>
            <person name="Pelin A."/>
            <person name="Brachmann A."/>
            <person name="Corradi N."/>
        </authorList>
    </citation>
    <scope>NUCLEOTIDE SEQUENCE [LARGE SCALE GENOMIC DNA]</scope>
    <source>
        <strain evidence="2 3">A1</strain>
    </source>
</reference>
<protein>
    <submittedName>
        <fullName evidence="2">Uncharacterized protein</fullName>
    </submittedName>
</protein>
<feature type="region of interest" description="Disordered" evidence="1">
    <location>
        <begin position="205"/>
        <end position="233"/>
    </location>
</feature>
<name>A0A2N0R8S4_9GLOM</name>
<accession>A0A2N0R8S4</accession>
<dbReference type="EMBL" id="LLXH01001278">
    <property type="protein sequence ID" value="PKC59704.1"/>
    <property type="molecule type" value="Genomic_DNA"/>
</dbReference>
<reference evidence="2 3" key="1">
    <citation type="submission" date="2017-10" db="EMBL/GenBank/DDBJ databases">
        <title>Extensive intraspecific genome diversity in a model arbuscular mycorrhizal fungus.</title>
        <authorList>
            <person name="Chen E.C.H."/>
            <person name="Morin E."/>
            <person name="Baudet D."/>
            <person name="Noel J."/>
            <person name="Ndikumana S."/>
            <person name="Charron P."/>
            <person name="St-Onge C."/>
            <person name="Giorgi J."/>
            <person name="Grigoriev I.V."/>
            <person name="Roux C."/>
            <person name="Martin F.M."/>
            <person name="Corradi N."/>
        </authorList>
    </citation>
    <scope>NUCLEOTIDE SEQUENCE [LARGE SCALE GENOMIC DNA]</scope>
    <source>
        <strain evidence="2 3">A1</strain>
    </source>
</reference>
<gene>
    <name evidence="2" type="ORF">RhiirA1_469063</name>
</gene>
<dbReference type="VEuPathDB" id="FungiDB:RhiirA1_469063"/>
<proteinExistence type="predicted"/>
<sequence>MGITPSREDFVALEGYAKKSEEERRAIIQNAGMEITDNDKEIAQFLGSEDEILGCFIRGIITICLRHFNNQRTKEFNEYIEDYKTATHDMIQQKTLEMNEWARLKEEQWNIKEEYYFKNTSIKAHQIRTELGAVDNEDRTRIEKQEKERKMNECRKKTMTNLDEDSDEDNDTIQHTWEIESSTPSEESWDEGKMNQKYQIYNKASHQSTENTNNSSGMQVESKNRNFTKPRDQSVTMAITADHNMGEKSNKSNESVHQPKSEKDLKYFTGLFTVQIRDGQTDQSMIEYLNTNKILEYHVNTLGRTTHHGNEYTYLGFFTEAAKNDFINDGRILGTIGKFRELEWLNKLNKTITISATGIDGENTDINEVIQAIEDKLGKLKKVTQKTGNGKWISMKIEMEITCTEDELFNT</sequence>
<dbReference type="AlphaFoldDB" id="A0A2N0R8S4"/>
<dbReference type="VEuPathDB" id="FungiDB:FUN_001259"/>